<keyword evidence="8" id="KW-0833">Ubl conjugation pathway</keyword>
<dbReference type="OMA" id="PCITERK"/>
<gene>
    <name evidence="15" type="ORF">BCR43DRAFT_491133</name>
</gene>
<keyword evidence="10 13" id="KW-0472">Membrane</keyword>
<evidence type="ECO:0000256" key="8">
    <source>
        <dbReference type="ARBA" id="ARBA00022786"/>
    </source>
</evidence>
<evidence type="ECO:0000313" key="16">
    <source>
        <dbReference type="Proteomes" id="UP000242180"/>
    </source>
</evidence>
<feature type="domain" description="RING-type" evidence="14">
    <location>
        <begin position="102"/>
        <end position="143"/>
    </location>
</feature>
<dbReference type="STRING" id="13706.A0A1X2HBK3"/>
<evidence type="ECO:0000256" key="4">
    <source>
        <dbReference type="ARBA" id="ARBA00012483"/>
    </source>
</evidence>
<proteinExistence type="predicted"/>
<dbReference type="InterPro" id="IPR027370">
    <property type="entry name" value="Znf-RING_euk"/>
</dbReference>
<evidence type="ECO:0000256" key="11">
    <source>
        <dbReference type="PROSITE-ProRule" id="PRU00175"/>
    </source>
</evidence>
<dbReference type="GO" id="GO:0008270">
    <property type="term" value="F:zinc ion binding"/>
    <property type="evidence" value="ECO:0007669"/>
    <property type="project" value="UniProtKB-KW"/>
</dbReference>
<evidence type="ECO:0000259" key="14">
    <source>
        <dbReference type="PROSITE" id="PS50089"/>
    </source>
</evidence>
<evidence type="ECO:0000256" key="2">
    <source>
        <dbReference type="ARBA" id="ARBA00004308"/>
    </source>
</evidence>
<keyword evidence="5" id="KW-0808">Transferase</keyword>
<keyword evidence="16" id="KW-1185">Reference proteome</keyword>
<evidence type="ECO:0000256" key="5">
    <source>
        <dbReference type="ARBA" id="ARBA00022679"/>
    </source>
</evidence>
<dbReference type="UniPathway" id="UPA00143"/>
<dbReference type="EC" id="2.3.2.27" evidence="4"/>
<dbReference type="Pfam" id="PF13445">
    <property type="entry name" value="zf-RING_UBOX"/>
    <property type="match status" value="1"/>
</dbReference>
<dbReference type="PANTHER" id="PTHR12313">
    <property type="entry name" value="E3 UBIQUITIN-PROTEIN LIGASE RNF5-RELATED"/>
    <property type="match status" value="1"/>
</dbReference>
<evidence type="ECO:0000313" key="15">
    <source>
        <dbReference type="EMBL" id="ORY96140.1"/>
    </source>
</evidence>
<evidence type="ECO:0000256" key="12">
    <source>
        <dbReference type="SAM" id="MobiDB-lite"/>
    </source>
</evidence>
<name>A0A1X2HBK3_SYNRA</name>
<evidence type="ECO:0000256" key="13">
    <source>
        <dbReference type="SAM" id="Phobius"/>
    </source>
</evidence>
<feature type="compositionally biased region" description="Polar residues" evidence="12">
    <location>
        <begin position="26"/>
        <end position="56"/>
    </location>
</feature>
<dbReference type="GO" id="GO:0006511">
    <property type="term" value="P:ubiquitin-dependent protein catabolic process"/>
    <property type="evidence" value="ECO:0007669"/>
    <property type="project" value="InterPro"/>
</dbReference>
<organism evidence="15 16">
    <name type="scientific">Syncephalastrum racemosum</name>
    <name type="common">Filamentous fungus</name>
    <dbReference type="NCBI Taxonomy" id="13706"/>
    <lineage>
        <taxon>Eukaryota</taxon>
        <taxon>Fungi</taxon>
        <taxon>Fungi incertae sedis</taxon>
        <taxon>Mucoromycota</taxon>
        <taxon>Mucoromycotina</taxon>
        <taxon>Mucoromycetes</taxon>
        <taxon>Mucorales</taxon>
        <taxon>Syncephalastraceae</taxon>
        <taxon>Syncephalastrum</taxon>
    </lineage>
</organism>
<evidence type="ECO:0000256" key="1">
    <source>
        <dbReference type="ARBA" id="ARBA00000900"/>
    </source>
</evidence>
<evidence type="ECO:0000256" key="7">
    <source>
        <dbReference type="ARBA" id="ARBA00022771"/>
    </source>
</evidence>
<dbReference type="InterPro" id="IPR017907">
    <property type="entry name" value="Znf_RING_CS"/>
</dbReference>
<dbReference type="Gene3D" id="3.30.40.10">
    <property type="entry name" value="Zinc/RING finger domain, C3HC4 (zinc finger)"/>
    <property type="match status" value="1"/>
</dbReference>
<reference evidence="15 16" key="1">
    <citation type="submission" date="2016-07" db="EMBL/GenBank/DDBJ databases">
        <title>Pervasive Adenine N6-methylation of Active Genes in Fungi.</title>
        <authorList>
            <consortium name="DOE Joint Genome Institute"/>
            <person name="Mondo S.J."/>
            <person name="Dannebaum R.O."/>
            <person name="Kuo R.C."/>
            <person name="Labutti K."/>
            <person name="Haridas S."/>
            <person name="Kuo A."/>
            <person name="Salamov A."/>
            <person name="Ahrendt S.R."/>
            <person name="Lipzen A."/>
            <person name="Sullivan W."/>
            <person name="Andreopoulos W.B."/>
            <person name="Clum A."/>
            <person name="Lindquist E."/>
            <person name="Daum C."/>
            <person name="Ramamoorthy G.K."/>
            <person name="Gryganskyi A."/>
            <person name="Culley D."/>
            <person name="Magnuson J.K."/>
            <person name="James T.Y."/>
            <person name="O'Malley M.A."/>
            <person name="Stajich J.E."/>
            <person name="Spatafora J.W."/>
            <person name="Visel A."/>
            <person name="Grigoriev I.V."/>
        </authorList>
    </citation>
    <scope>NUCLEOTIDE SEQUENCE [LARGE SCALE GENOMIC DNA]</scope>
    <source>
        <strain evidence="15 16">NRRL 2496</strain>
    </source>
</reference>
<evidence type="ECO:0000256" key="3">
    <source>
        <dbReference type="ARBA" id="ARBA00004906"/>
    </source>
</evidence>
<evidence type="ECO:0000256" key="9">
    <source>
        <dbReference type="ARBA" id="ARBA00022833"/>
    </source>
</evidence>
<keyword evidence="9" id="KW-0862">Zinc</keyword>
<feature type="transmembrane region" description="Helical" evidence="13">
    <location>
        <begin position="241"/>
        <end position="259"/>
    </location>
</feature>
<dbReference type="PROSITE" id="PS50089">
    <property type="entry name" value="ZF_RING_2"/>
    <property type="match status" value="1"/>
</dbReference>
<protein>
    <recommendedName>
        <fullName evidence="4">RING-type E3 ubiquitin transferase</fullName>
        <ecNumber evidence="4">2.3.2.27</ecNumber>
    </recommendedName>
</protein>
<dbReference type="GO" id="GO:0061630">
    <property type="term" value="F:ubiquitin protein ligase activity"/>
    <property type="evidence" value="ECO:0007669"/>
    <property type="project" value="UniProtKB-EC"/>
</dbReference>
<comment type="caution">
    <text evidence="15">The sequence shown here is derived from an EMBL/GenBank/DDBJ whole genome shotgun (WGS) entry which is preliminary data.</text>
</comment>
<dbReference type="EMBL" id="MCGN01000005">
    <property type="protein sequence ID" value="ORY96140.1"/>
    <property type="molecule type" value="Genomic_DNA"/>
</dbReference>
<evidence type="ECO:0000256" key="10">
    <source>
        <dbReference type="ARBA" id="ARBA00023136"/>
    </source>
</evidence>
<sequence length="260" mass="28470">MESTSSLMEPSQPDPDSDPRSEDNHATVSDNTHDNTLQPSTTAEQDNAQSQPQDSPCITERKRSQFSYDASELRRRHIHKTENKDKEQDEHATMNGGGFYECNICFDTATHPVLTVCGHLFCWSCLAQWLHAQARNPTCPVCKAGCGKDKVIPVYGRGREEKDPRLDPSIPTRPAGQRPAPLRDPNTPASSIFGQPLRGAAYTAGNVSISAGIGLFPFGVTFNIPTNNATGVHGQSPQSAFMSRLILMVLCLLIVAIIFY</sequence>
<keyword evidence="7 11" id="KW-0863">Zinc-finger</keyword>
<feature type="region of interest" description="Disordered" evidence="12">
    <location>
        <begin position="157"/>
        <end position="188"/>
    </location>
</feature>
<feature type="region of interest" description="Disordered" evidence="12">
    <location>
        <begin position="1"/>
        <end position="92"/>
    </location>
</feature>
<dbReference type="AlphaFoldDB" id="A0A1X2HBK3"/>
<keyword evidence="6" id="KW-0479">Metal-binding</keyword>
<accession>A0A1X2HBK3</accession>
<dbReference type="InterPro" id="IPR045103">
    <property type="entry name" value="RNF5/RNF185-like"/>
</dbReference>
<feature type="compositionally biased region" description="Basic and acidic residues" evidence="12">
    <location>
        <begin position="157"/>
        <end position="166"/>
    </location>
</feature>
<evidence type="ECO:0000256" key="6">
    <source>
        <dbReference type="ARBA" id="ARBA00022723"/>
    </source>
</evidence>
<feature type="compositionally biased region" description="Basic and acidic residues" evidence="12">
    <location>
        <begin position="80"/>
        <end position="92"/>
    </location>
</feature>
<dbReference type="Proteomes" id="UP000242180">
    <property type="component" value="Unassembled WGS sequence"/>
</dbReference>
<dbReference type="SMART" id="SM00184">
    <property type="entry name" value="RING"/>
    <property type="match status" value="1"/>
</dbReference>
<comment type="subcellular location">
    <subcellularLocation>
        <location evidence="2">Endomembrane system</location>
    </subcellularLocation>
</comment>
<keyword evidence="13" id="KW-1133">Transmembrane helix</keyword>
<dbReference type="PROSITE" id="PS00518">
    <property type="entry name" value="ZF_RING_1"/>
    <property type="match status" value="1"/>
</dbReference>
<comment type="pathway">
    <text evidence="3">Protein modification; protein ubiquitination.</text>
</comment>
<dbReference type="InterPro" id="IPR013083">
    <property type="entry name" value="Znf_RING/FYVE/PHD"/>
</dbReference>
<keyword evidence="13" id="KW-0812">Transmembrane</keyword>
<dbReference type="InterPro" id="IPR001841">
    <property type="entry name" value="Znf_RING"/>
</dbReference>
<dbReference type="InParanoid" id="A0A1X2HBK3"/>
<dbReference type="OrthoDB" id="6270329at2759"/>
<dbReference type="GO" id="GO:0005783">
    <property type="term" value="C:endoplasmic reticulum"/>
    <property type="evidence" value="ECO:0007669"/>
    <property type="project" value="InterPro"/>
</dbReference>
<comment type="catalytic activity">
    <reaction evidence="1">
        <text>S-ubiquitinyl-[E2 ubiquitin-conjugating enzyme]-L-cysteine + [acceptor protein]-L-lysine = [E2 ubiquitin-conjugating enzyme]-L-cysteine + N(6)-ubiquitinyl-[acceptor protein]-L-lysine.</text>
        <dbReference type="EC" id="2.3.2.27"/>
    </reaction>
</comment>
<dbReference type="SUPFAM" id="SSF57850">
    <property type="entry name" value="RING/U-box"/>
    <property type="match status" value="1"/>
</dbReference>
<dbReference type="GO" id="GO:0016567">
    <property type="term" value="P:protein ubiquitination"/>
    <property type="evidence" value="ECO:0007669"/>
    <property type="project" value="UniProtKB-UniPathway"/>
</dbReference>